<comment type="similarity">
    <text evidence="1">Belongs to the asaB hydroxylase/desaturase family.</text>
</comment>
<dbReference type="OrthoDB" id="412788at2759"/>
<feature type="region of interest" description="Disordered" evidence="2">
    <location>
        <begin position="122"/>
        <end position="150"/>
    </location>
</feature>
<sequence>MPTATTQSSFPPSVSATLQYFSPPPDGARPYTNINQVEGIPNTNWIPEKHVVEIENIRGKESSVSLDTAGFQFYSNQPAKHKTFANDEEIKEEYYPESIELIKKMTGASKVVLFDHTIRRRRPGQVDSDPSKRQPVPRVHVDQTGESARARVHRHLPEAEAGELLKHRFQIINLWRPISHPAFDWPLTLCDYRSIDPKKDLTPVALIYPDREGETMGVRYNTEHKWKYLKGMTPDEFVLIKCYDSKEDGSVSILTPHTAFEDPSTPPDASPRESIELRALVFYDE</sequence>
<dbReference type="AlphaFoldDB" id="A0A4S8MJS7"/>
<name>A0A4S8MJS7_DENBC</name>
<dbReference type="GO" id="GO:0016491">
    <property type="term" value="F:oxidoreductase activity"/>
    <property type="evidence" value="ECO:0007669"/>
    <property type="project" value="InterPro"/>
</dbReference>
<protein>
    <recommendedName>
        <fullName evidence="5">7alpha-cephem-methoxylase P8 chain related protein</fullName>
    </recommendedName>
</protein>
<gene>
    <name evidence="3" type="ORF">K435DRAFT_775289</name>
</gene>
<dbReference type="PANTHER" id="PTHR34598:SF3">
    <property type="entry name" value="OXIDOREDUCTASE AN1597"/>
    <property type="match status" value="1"/>
</dbReference>
<dbReference type="Proteomes" id="UP000297245">
    <property type="component" value="Unassembled WGS sequence"/>
</dbReference>
<organism evidence="3 4">
    <name type="scientific">Dendrothele bispora (strain CBS 962.96)</name>
    <dbReference type="NCBI Taxonomy" id="1314807"/>
    <lineage>
        <taxon>Eukaryota</taxon>
        <taxon>Fungi</taxon>
        <taxon>Dikarya</taxon>
        <taxon>Basidiomycota</taxon>
        <taxon>Agaricomycotina</taxon>
        <taxon>Agaricomycetes</taxon>
        <taxon>Agaricomycetidae</taxon>
        <taxon>Agaricales</taxon>
        <taxon>Agaricales incertae sedis</taxon>
        <taxon>Dendrothele</taxon>
    </lineage>
</organism>
<dbReference type="PANTHER" id="PTHR34598">
    <property type="entry name" value="BLL6449 PROTEIN"/>
    <property type="match status" value="1"/>
</dbReference>
<evidence type="ECO:0000313" key="4">
    <source>
        <dbReference type="Proteomes" id="UP000297245"/>
    </source>
</evidence>
<accession>A0A4S8MJS7</accession>
<evidence type="ECO:0000256" key="1">
    <source>
        <dbReference type="ARBA" id="ARBA00023604"/>
    </source>
</evidence>
<dbReference type="NCBIfam" id="NF041278">
    <property type="entry name" value="CmcJ_NvfI_EfuI"/>
    <property type="match status" value="1"/>
</dbReference>
<dbReference type="InterPro" id="IPR044053">
    <property type="entry name" value="AsaB-like"/>
</dbReference>
<keyword evidence="4" id="KW-1185">Reference proteome</keyword>
<reference evidence="3 4" key="1">
    <citation type="journal article" date="2019" name="Nat. Ecol. Evol.">
        <title>Megaphylogeny resolves global patterns of mushroom evolution.</title>
        <authorList>
            <person name="Varga T."/>
            <person name="Krizsan K."/>
            <person name="Foldi C."/>
            <person name="Dima B."/>
            <person name="Sanchez-Garcia M."/>
            <person name="Sanchez-Ramirez S."/>
            <person name="Szollosi G.J."/>
            <person name="Szarkandi J.G."/>
            <person name="Papp V."/>
            <person name="Albert L."/>
            <person name="Andreopoulos W."/>
            <person name="Angelini C."/>
            <person name="Antonin V."/>
            <person name="Barry K.W."/>
            <person name="Bougher N.L."/>
            <person name="Buchanan P."/>
            <person name="Buyck B."/>
            <person name="Bense V."/>
            <person name="Catcheside P."/>
            <person name="Chovatia M."/>
            <person name="Cooper J."/>
            <person name="Damon W."/>
            <person name="Desjardin D."/>
            <person name="Finy P."/>
            <person name="Geml J."/>
            <person name="Haridas S."/>
            <person name="Hughes K."/>
            <person name="Justo A."/>
            <person name="Karasinski D."/>
            <person name="Kautmanova I."/>
            <person name="Kiss B."/>
            <person name="Kocsube S."/>
            <person name="Kotiranta H."/>
            <person name="LaButti K.M."/>
            <person name="Lechner B.E."/>
            <person name="Liimatainen K."/>
            <person name="Lipzen A."/>
            <person name="Lukacs Z."/>
            <person name="Mihaltcheva S."/>
            <person name="Morgado L.N."/>
            <person name="Niskanen T."/>
            <person name="Noordeloos M.E."/>
            <person name="Ohm R.A."/>
            <person name="Ortiz-Santana B."/>
            <person name="Ovrebo C."/>
            <person name="Racz N."/>
            <person name="Riley R."/>
            <person name="Savchenko A."/>
            <person name="Shiryaev A."/>
            <person name="Soop K."/>
            <person name="Spirin V."/>
            <person name="Szebenyi C."/>
            <person name="Tomsovsky M."/>
            <person name="Tulloss R.E."/>
            <person name="Uehling J."/>
            <person name="Grigoriev I.V."/>
            <person name="Vagvolgyi C."/>
            <person name="Papp T."/>
            <person name="Martin F.M."/>
            <person name="Miettinen O."/>
            <person name="Hibbett D.S."/>
            <person name="Nagy L.G."/>
        </authorList>
    </citation>
    <scope>NUCLEOTIDE SEQUENCE [LARGE SCALE GENOMIC DNA]</scope>
    <source>
        <strain evidence="3 4">CBS 962.96</strain>
    </source>
</reference>
<evidence type="ECO:0000256" key="2">
    <source>
        <dbReference type="SAM" id="MobiDB-lite"/>
    </source>
</evidence>
<evidence type="ECO:0000313" key="3">
    <source>
        <dbReference type="EMBL" id="THV02811.1"/>
    </source>
</evidence>
<evidence type="ECO:0008006" key="5">
    <source>
        <dbReference type="Google" id="ProtNLM"/>
    </source>
</evidence>
<dbReference type="EMBL" id="ML179073">
    <property type="protein sequence ID" value="THV02811.1"/>
    <property type="molecule type" value="Genomic_DNA"/>
</dbReference>
<proteinExistence type="inferred from homology"/>